<dbReference type="Proteomes" id="UP000624325">
    <property type="component" value="Unassembled WGS sequence"/>
</dbReference>
<feature type="region of interest" description="Disordered" evidence="1">
    <location>
        <begin position="223"/>
        <end position="242"/>
    </location>
</feature>
<organism evidence="3 4">
    <name type="scientific">Asanoa iriomotensis</name>
    <dbReference type="NCBI Taxonomy" id="234613"/>
    <lineage>
        <taxon>Bacteria</taxon>
        <taxon>Bacillati</taxon>
        <taxon>Actinomycetota</taxon>
        <taxon>Actinomycetes</taxon>
        <taxon>Micromonosporales</taxon>
        <taxon>Micromonosporaceae</taxon>
        <taxon>Asanoa</taxon>
    </lineage>
</organism>
<keyword evidence="2" id="KW-1133">Transmembrane helix</keyword>
<evidence type="ECO:0000256" key="2">
    <source>
        <dbReference type="SAM" id="Phobius"/>
    </source>
</evidence>
<keyword evidence="4" id="KW-1185">Reference proteome</keyword>
<evidence type="ECO:0000313" key="4">
    <source>
        <dbReference type="Proteomes" id="UP000624325"/>
    </source>
</evidence>
<comment type="caution">
    <text evidence="3">The sequence shown here is derived from an EMBL/GenBank/DDBJ whole genome shotgun (WGS) entry which is preliminary data.</text>
</comment>
<name>A0ABQ4C9B7_9ACTN</name>
<keyword evidence="2" id="KW-0472">Membrane</keyword>
<gene>
    <name evidence="3" type="ORF">Air01nite_54720</name>
</gene>
<feature type="transmembrane region" description="Helical" evidence="2">
    <location>
        <begin position="76"/>
        <end position="94"/>
    </location>
</feature>
<accession>A0ABQ4C9B7</accession>
<sequence length="351" mass="37922">MLGLLLVVTGLLALVRLDYLAFFAGAAVLGVVAASLPFGRFTSLGHRRHTGGDQDTASEVDQADHYRRRRWRLTRIWIAVLIAVGCGIGWFYAIQGPNSSMALPTVSIRYVAEIETSGSTTTLRETVICDSACETNIGRTVGQPEPGGSLAARLVMPAGWSQSAQVDGSPVYARSRTVPHEDPGLFDVVPVDFRVDIGLAHVEPGGEVFGLRPADGSSVTITAPKGAVGKTDPATAKTSGLPGGGRLESSAISLDVLSESVAFEILGSAWRNPAGRQLYDLGSWGYLPWILSFVVLTCAGLARDYLVEKLKAVLTKVWKRRPPERSGRERPRRRIRELAVHRRNPRSQNLT</sequence>
<dbReference type="EMBL" id="BONC01000046">
    <property type="protein sequence ID" value="GIF59377.1"/>
    <property type="molecule type" value="Genomic_DNA"/>
</dbReference>
<keyword evidence="2" id="KW-0812">Transmembrane</keyword>
<proteinExistence type="predicted"/>
<evidence type="ECO:0000313" key="3">
    <source>
        <dbReference type="EMBL" id="GIF59377.1"/>
    </source>
</evidence>
<reference evidence="3 4" key="1">
    <citation type="submission" date="2021-01" db="EMBL/GenBank/DDBJ databases">
        <title>Whole genome shotgun sequence of Asanoa iriomotensis NBRC 100142.</title>
        <authorList>
            <person name="Komaki H."/>
            <person name="Tamura T."/>
        </authorList>
    </citation>
    <scope>NUCLEOTIDE SEQUENCE [LARGE SCALE GENOMIC DNA]</scope>
    <source>
        <strain evidence="3 4">NBRC 100142</strain>
    </source>
</reference>
<protein>
    <submittedName>
        <fullName evidence="3">Uncharacterized protein</fullName>
    </submittedName>
</protein>
<feature type="transmembrane region" description="Helical" evidence="2">
    <location>
        <begin position="20"/>
        <end position="39"/>
    </location>
</feature>
<evidence type="ECO:0000256" key="1">
    <source>
        <dbReference type="SAM" id="MobiDB-lite"/>
    </source>
</evidence>